<dbReference type="InterPro" id="IPR050471">
    <property type="entry name" value="AB_hydrolase"/>
</dbReference>
<dbReference type="AlphaFoldDB" id="A0A2P6VPX0"/>
<name>A0A2P6VPX0_9CHLO</name>
<sequence>MAPAIKAAGASDSASAPAPLDCGIELPYWQAEDTRFLGPLRHAAVGNHRLAYRRIPPLYASALPAPPLALLLGYGQTMGAFSPRLLRALAQSREVVLYDQPAQGLSEETDPSTDPIGLDTLAEALLGFVDALHLGRPDLAGWSLGACLALKLAAQHPQRIGRVVSWAGTFLDGRAVLGEPQLLAGLFNPTNTPPDYAPAFFSLRHATGRRAACRWIADLAAAPDGDDAKPETNARYVAGIHAALQPNDLSIWQGLGRTPTPVLLMSGTADELIPLHAQLELVGHIPAAWMAQFPEASHAFFLQHISRVVATMDAFLLAETAAADDEACIIGELHVRSNDAPPAAAAVA</sequence>
<proteinExistence type="predicted"/>
<protein>
    <submittedName>
        <fullName evidence="2">Alpha beta hydrolase</fullName>
    </submittedName>
</protein>
<keyword evidence="3" id="KW-1185">Reference proteome</keyword>
<reference evidence="2 3" key="1">
    <citation type="journal article" date="2018" name="Plant J.">
        <title>Genome sequences of Chlorella sorokiniana UTEX 1602 and Micractinium conductrix SAG 241.80: implications to maltose excretion by a green alga.</title>
        <authorList>
            <person name="Arriola M.B."/>
            <person name="Velmurugan N."/>
            <person name="Zhang Y."/>
            <person name="Plunkett M.H."/>
            <person name="Hondzo H."/>
            <person name="Barney B.M."/>
        </authorList>
    </citation>
    <scope>NUCLEOTIDE SEQUENCE [LARGE SCALE GENOMIC DNA]</scope>
    <source>
        <strain evidence="2 3">SAG 241.80</strain>
    </source>
</reference>
<evidence type="ECO:0000313" key="2">
    <source>
        <dbReference type="EMBL" id="PSC76131.1"/>
    </source>
</evidence>
<accession>A0A2P6VPX0</accession>
<organism evidence="2 3">
    <name type="scientific">Micractinium conductrix</name>
    <dbReference type="NCBI Taxonomy" id="554055"/>
    <lineage>
        <taxon>Eukaryota</taxon>
        <taxon>Viridiplantae</taxon>
        <taxon>Chlorophyta</taxon>
        <taxon>core chlorophytes</taxon>
        <taxon>Trebouxiophyceae</taxon>
        <taxon>Chlorellales</taxon>
        <taxon>Chlorellaceae</taxon>
        <taxon>Chlorella clade</taxon>
        <taxon>Micractinium</taxon>
    </lineage>
</organism>
<dbReference type="GO" id="GO:0016787">
    <property type="term" value="F:hydrolase activity"/>
    <property type="evidence" value="ECO:0007669"/>
    <property type="project" value="UniProtKB-KW"/>
</dbReference>
<comment type="caution">
    <text evidence="2">The sequence shown here is derived from an EMBL/GenBank/DDBJ whole genome shotgun (WGS) entry which is preliminary data.</text>
</comment>
<dbReference type="Gene3D" id="3.40.50.1820">
    <property type="entry name" value="alpha/beta hydrolase"/>
    <property type="match status" value="1"/>
</dbReference>
<dbReference type="OrthoDB" id="513361at2759"/>
<dbReference type="Pfam" id="PF00561">
    <property type="entry name" value="Abhydrolase_1"/>
    <property type="match status" value="1"/>
</dbReference>
<dbReference type="PRINTS" id="PR00111">
    <property type="entry name" value="ABHYDROLASE"/>
</dbReference>
<dbReference type="PANTHER" id="PTHR43433:SF5">
    <property type="entry name" value="AB HYDROLASE-1 DOMAIN-CONTAINING PROTEIN"/>
    <property type="match status" value="1"/>
</dbReference>
<dbReference type="InterPro" id="IPR000073">
    <property type="entry name" value="AB_hydrolase_1"/>
</dbReference>
<keyword evidence="2" id="KW-0378">Hydrolase</keyword>
<evidence type="ECO:0000313" key="3">
    <source>
        <dbReference type="Proteomes" id="UP000239649"/>
    </source>
</evidence>
<dbReference type="PANTHER" id="PTHR43433">
    <property type="entry name" value="HYDROLASE, ALPHA/BETA FOLD FAMILY PROTEIN"/>
    <property type="match status" value="1"/>
</dbReference>
<dbReference type="Proteomes" id="UP000239649">
    <property type="component" value="Unassembled WGS sequence"/>
</dbReference>
<feature type="domain" description="AB hydrolase-1" evidence="1">
    <location>
        <begin position="66"/>
        <end position="304"/>
    </location>
</feature>
<evidence type="ECO:0000259" key="1">
    <source>
        <dbReference type="Pfam" id="PF00561"/>
    </source>
</evidence>
<dbReference type="SUPFAM" id="SSF53474">
    <property type="entry name" value="alpha/beta-Hydrolases"/>
    <property type="match status" value="1"/>
</dbReference>
<dbReference type="EMBL" id="LHPF02000001">
    <property type="protein sequence ID" value="PSC76131.1"/>
    <property type="molecule type" value="Genomic_DNA"/>
</dbReference>
<gene>
    <name evidence="2" type="primary">g441</name>
    <name evidence="2" type="ORF">C2E20_0441</name>
</gene>
<dbReference type="InterPro" id="IPR029058">
    <property type="entry name" value="AB_hydrolase_fold"/>
</dbReference>